<dbReference type="STRING" id="28092.WM40_06855"/>
<dbReference type="GO" id="GO:0003774">
    <property type="term" value="F:cytoskeletal motor activity"/>
    <property type="evidence" value="ECO:0007669"/>
    <property type="project" value="InterPro"/>
</dbReference>
<dbReference type="Pfam" id="PF02049">
    <property type="entry name" value="FliE"/>
    <property type="match status" value="1"/>
</dbReference>
<keyword evidence="6" id="KW-0966">Cell projection</keyword>
<dbReference type="InterPro" id="IPR001624">
    <property type="entry name" value="FliE"/>
</dbReference>
<dbReference type="OrthoDB" id="8909229at2"/>
<comment type="subcellular location">
    <subcellularLocation>
        <location evidence="1 4">Bacterial flagellum basal body</location>
    </subcellularLocation>
</comment>
<accession>A0A0F5K310</accession>
<dbReference type="PANTHER" id="PTHR34653">
    <property type="match status" value="1"/>
</dbReference>
<evidence type="ECO:0000256" key="2">
    <source>
        <dbReference type="ARBA" id="ARBA00009272"/>
    </source>
</evidence>
<comment type="caution">
    <text evidence="6">The sequence shown here is derived from an EMBL/GenBank/DDBJ whole genome shotgun (WGS) entry which is preliminary data.</text>
</comment>
<dbReference type="PRINTS" id="PR01006">
    <property type="entry name" value="FLGHOOKFLIE"/>
</dbReference>
<evidence type="ECO:0000313" key="6">
    <source>
        <dbReference type="EMBL" id="KKB64320.1"/>
    </source>
</evidence>
<dbReference type="PATRIC" id="fig|28092.6.peg.1619"/>
<dbReference type="GO" id="GO:0071973">
    <property type="term" value="P:bacterial-type flagellum-dependent cell motility"/>
    <property type="evidence" value="ECO:0007669"/>
    <property type="project" value="InterPro"/>
</dbReference>
<proteinExistence type="inferred from homology"/>
<evidence type="ECO:0000256" key="4">
    <source>
        <dbReference type="HAMAP-Rule" id="MF_00724"/>
    </source>
</evidence>
<keyword evidence="6" id="KW-0282">Flagellum</keyword>
<evidence type="ECO:0000256" key="1">
    <source>
        <dbReference type="ARBA" id="ARBA00004117"/>
    </source>
</evidence>
<name>A0A0F5K310_9BURK</name>
<dbReference type="RefSeq" id="WP_036010727.1">
    <property type="nucleotide sequence ID" value="NZ_CADFGU010000003.1"/>
</dbReference>
<evidence type="ECO:0000256" key="5">
    <source>
        <dbReference type="NCBIfam" id="TIGR00205"/>
    </source>
</evidence>
<dbReference type="GO" id="GO:0009425">
    <property type="term" value="C:bacterial-type flagellum basal body"/>
    <property type="evidence" value="ECO:0007669"/>
    <property type="project" value="UniProtKB-SubCell"/>
</dbReference>
<dbReference type="HAMAP" id="MF_00724">
    <property type="entry name" value="FliE"/>
    <property type="match status" value="1"/>
</dbReference>
<dbReference type="GO" id="GO:0005198">
    <property type="term" value="F:structural molecule activity"/>
    <property type="evidence" value="ECO:0007669"/>
    <property type="project" value="UniProtKB-UniRule"/>
</dbReference>
<dbReference type="Proteomes" id="UP000033618">
    <property type="component" value="Unassembled WGS sequence"/>
</dbReference>
<dbReference type="EMBL" id="LAQU01000005">
    <property type="protein sequence ID" value="KKB64320.1"/>
    <property type="molecule type" value="Genomic_DNA"/>
</dbReference>
<dbReference type="NCBIfam" id="TIGR00205">
    <property type="entry name" value="fliE"/>
    <property type="match status" value="1"/>
</dbReference>
<sequence>MADQLGQLRSMANQAAGKASLDGAAGIGAGAPSVEGGSFATALQSALQKVSTDQTKAVNQAHAFETGASDASLSDVMIDMQKANIQFQEAVQVRNKLVAAYNDVMQMQV</sequence>
<evidence type="ECO:0000313" key="7">
    <source>
        <dbReference type="Proteomes" id="UP000033618"/>
    </source>
</evidence>
<keyword evidence="6" id="KW-0969">Cilium</keyword>
<evidence type="ECO:0000256" key="3">
    <source>
        <dbReference type="ARBA" id="ARBA00023143"/>
    </source>
</evidence>
<reference evidence="6 7" key="1">
    <citation type="submission" date="2015-03" db="EMBL/GenBank/DDBJ databases">
        <title>Draft Genome Sequence of Burkholderia andropogonis type strain ICMP2807, isolated from Sorghum bicolor.</title>
        <authorList>
            <person name="Lopes-Santos L."/>
            <person name="Castro D.B."/>
            <person name="Ottoboni L.M."/>
            <person name="Park D."/>
            <person name="Weirc B.S."/>
            <person name="Destefano S.A."/>
        </authorList>
    </citation>
    <scope>NUCLEOTIDE SEQUENCE [LARGE SCALE GENOMIC DNA]</scope>
    <source>
        <strain evidence="6 7">ICMP2807</strain>
    </source>
</reference>
<dbReference type="PANTHER" id="PTHR34653:SF1">
    <property type="entry name" value="FLAGELLAR HOOK-BASAL BODY COMPLEX PROTEIN FLIE"/>
    <property type="match status" value="1"/>
</dbReference>
<keyword evidence="3 4" id="KW-0975">Bacterial flagellum</keyword>
<comment type="similarity">
    <text evidence="2 4">Belongs to the FliE family.</text>
</comment>
<organism evidence="6 7">
    <name type="scientific">Robbsia andropogonis</name>
    <dbReference type="NCBI Taxonomy" id="28092"/>
    <lineage>
        <taxon>Bacteria</taxon>
        <taxon>Pseudomonadati</taxon>
        <taxon>Pseudomonadota</taxon>
        <taxon>Betaproteobacteria</taxon>
        <taxon>Burkholderiales</taxon>
        <taxon>Burkholderiaceae</taxon>
        <taxon>Robbsia</taxon>
    </lineage>
</organism>
<dbReference type="AlphaFoldDB" id="A0A0F5K310"/>
<gene>
    <name evidence="4" type="primary">fliE</name>
    <name evidence="6" type="ORF">WM40_06855</name>
</gene>
<keyword evidence="7" id="KW-1185">Reference proteome</keyword>
<protein>
    <recommendedName>
        <fullName evidence="4 5">Flagellar hook-basal body complex protein FliE</fullName>
    </recommendedName>
</protein>